<organism evidence="1 4">
    <name type="scientific">Streptomyces radicis</name>
    <dbReference type="NCBI Taxonomy" id="1750517"/>
    <lineage>
        <taxon>Bacteria</taxon>
        <taxon>Bacillati</taxon>
        <taxon>Actinomycetota</taxon>
        <taxon>Actinomycetes</taxon>
        <taxon>Kitasatosporales</taxon>
        <taxon>Streptomycetaceae</taxon>
        <taxon>Streptomyces</taxon>
    </lineage>
</organism>
<keyword evidence="3" id="KW-1185">Reference proteome</keyword>
<comment type="caution">
    <text evidence="1">The sequence shown here is derived from an EMBL/GenBank/DDBJ whole genome shotgun (WGS) entry which is preliminary data.</text>
</comment>
<proteinExistence type="predicted"/>
<dbReference type="AlphaFoldDB" id="A0A3A9VRX1"/>
<dbReference type="Proteomes" id="UP000275024">
    <property type="component" value="Unassembled WGS sequence"/>
</dbReference>
<gene>
    <name evidence="2" type="ORF">D7318_19485</name>
    <name evidence="1" type="ORF">D7319_31365</name>
</gene>
<evidence type="ECO:0000313" key="3">
    <source>
        <dbReference type="Proteomes" id="UP000268652"/>
    </source>
</evidence>
<dbReference type="EMBL" id="RBDX01000048">
    <property type="protein sequence ID" value="RKN03529.1"/>
    <property type="molecule type" value="Genomic_DNA"/>
</dbReference>
<dbReference type="OrthoDB" id="3661391at2"/>
<name>A0A3A9VRX1_9ACTN</name>
<reference evidence="3 4" key="1">
    <citation type="submission" date="2018-09" db="EMBL/GenBank/DDBJ databases">
        <title>Streptomyces sp. nov. DS1-2, an endophytic actinomycete isolated from roots of Dendrobium scabrilingue.</title>
        <authorList>
            <person name="Kuncharoen N."/>
            <person name="Kudo T."/>
            <person name="Ohkuma M."/>
            <person name="Yuki M."/>
            <person name="Tanasupawat S."/>
        </authorList>
    </citation>
    <scope>NUCLEOTIDE SEQUENCE [LARGE SCALE GENOMIC DNA]</scope>
    <source>
        <strain evidence="1 4">AZ1-7</strain>
        <strain evidence="2 3">DS1-2</strain>
    </source>
</reference>
<evidence type="ECO:0000313" key="4">
    <source>
        <dbReference type="Proteomes" id="UP000275024"/>
    </source>
</evidence>
<protein>
    <submittedName>
        <fullName evidence="1">Uncharacterized protein</fullName>
    </submittedName>
</protein>
<evidence type="ECO:0000313" key="1">
    <source>
        <dbReference type="EMBL" id="RKN03529.1"/>
    </source>
</evidence>
<accession>A0A3A9VRX1</accession>
<dbReference type="EMBL" id="RBDY01000014">
    <property type="protein sequence ID" value="RKN20357.1"/>
    <property type="molecule type" value="Genomic_DNA"/>
</dbReference>
<sequence>MPGRKKVLAVVHTVPYGKRLSEIVSLLAQDFRIQLLFTAPPHELGDGASRYLHDLGGPVLPWEEALRWEYDLVLAAGPRGMGEVRGPVVTVPHGASYLKRRVGASRTHVYGLGPSDILLGDDRRPPAAVVLPHAGDLRQLERSCPEAVPVATVVGDPVHDRIAASLPGRERYRAALGLLPDEELITVVSTWGPRSSFGGIEALMPRLLSELVLPGRRIALVVHPNVFSSHGSFQVRAWLSRCIDRGIAVVPPHADWRALLVAADSIIGDHGSVTLYGTLTRAPILLAASPSQEINPDSPAAALALTAPALTPGHSLSEQLDYAAAEYRREEYAAIASRISSEPGLFARNMRRLLYLVLGLGQPAHAATTLPLALPPRLDTWAERRLTA</sequence>
<dbReference type="Proteomes" id="UP000268652">
    <property type="component" value="Unassembled WGS sequence"/>
</dbReference>
<evidence type="ECO:0000313" key="2">
    <source>
        <dbReference type="EMBL" id="RKN20357.1"/>
    </source>
</evidence>
<dbReference type="SUPFAM" id="SSF53756">
    <property type="entry name" value="UDP-Glycosyltransferase/glycogen phosphorylase"/>
    <property type="match status" value="1"/>
</dbReference>